<keyword evidence="4" id="KW-1133">Transmembrane helix</keyword>
<dbReference type="AlphaFoldDB" id="A0A1G6GCU5"/>
<dbReference type="PANTHER" id="PTHR34478">
    <property type="entry name" value="PROTEIN LEMA"/>
    <property type="match status" value="1"/>
</dbReference>
<reference evidence="7 8" key="1">
    <citation type="submission" date="2016-06" db="EMBL/GenBank/DDBJ databases">
        <authorList>
            <person name="Olsen C.W."/>
            <person name="Carey S."/>
            <person name="Hinshaw L."/>
            <person name="Karasin A.I."/>
        </authorList>
    </citation>
    <scope>NUCLEOTIDE SEQUENCE [LARGE SCALE GENOMIC DNA]</scope>
    <source>
        <strain evidence="7 8">LZ-22</strain>
    </source>
</reference>
<accession>A0A1G6GCU5</accession>
<keyword evidence="5" id="KW-0472">Membrane</keyword>
<dbReference type="Proteomes" id="UP000199086">
    <property type="component" value="Unassembled WGS sequence"/>
</dbReference>
<dbReference type="RefSeq" id="WP_092605214.1">
    <property type="nucleotide sequence ID" value="NZ_FMYF01000001.1"/>
</dbReference>
<feature type="compositionally biased region" description="Low complexity" evidence="6">
    <location>
        <begin position="227"/>
        <end position="282"/>
    </location>
</feature>
<gene>
    <name evidence="7" type="ORF">GA0111570_10159</name>
</gene>
<evidence type="ECO:0000256" key="1">
    <source>
        <dbReference type="ARBA" id="ARBA00004167"/>
    </source>
</evidence>
<dbReference type="InterPro" id="IPR023353">
    <property type="entry name" value="LemA-like_dom_sf"/>
</dbReference>
<dbReference type="GO" id="GO:0016020">
    <property type="term" value="C:membrane"/>
    <property type="evidence" value="ECO:0007669"/>
    <property type="project" value="UniProtKB-SubCell"/>
</dbReference>
<evidence type="ECO:0000256" key="6">
    <source>
        <dbReference type="SAM" id="MobiDB-lite"/>
    </source>
</evidence>
<dbReference type="SUPFAM" id="SSF140478">
    <property type="entry name" value="LemA-like"/>
    <property type="match status" value="1"/>
</dbReference>
<evidence type="ECO:0000256" key="4">
    <source>
        <dbReference type="ARBA" id="ARBA00022989"/>
    </source>
</evidence>
<keyword evidence="8" id="KW-1185">Reference proteome</keyword>
<dbReference type="STRING" id="1577474.GA0111570_10159"/>
<sequence length="282" mass="31051">MSGLIIILIVIVLLVLGVVGWTVGQYNSLVGMRNRVQESWRQIDVELNRRYELIPNLVETVRGYAAHEHNTLEDITRLRNQAASLASHEGATPSAQRAQAEEQLSGAVRNLLVSVEAYPDLKSNTNFLELQRALTETEDRIAAGRRYYNANVRNYNTKIESFPTNMIAGQFNFQKAAYFEVADHARAATDVNFGEISYRGGQPQGQQTPQALPQQQSGTPAMPADWGQGQQAPQGQPQQYGQAPQGQPGQYGQAPQGQPGQYGQAPQGQPGQNGQWPQNPQN</sequence>
<comment type="subcellular location">
    <subcellularLocation>
        <location evidence="1">Membrane</location>
        <topology evidence="1">Single-pass membrane protein</topology>
    </subcellularLocation>
</comment>
<name>A0A1G6GCU5_9ACTN</name>
<keyword evidence="3" id="KW-0812">Transmembrane</keyword>
<proteinExistence type="inferred from homology"/>
<feature type="compositionally biased region" description="Low complexity" evidence="6">
    <location>
        <begin position="200"/>
        <end position="216"/>
    </location>
</feature>
<dbReference type="Gene3D" id="1.20.1440.20">
    <property type="entry name" value="LemA-like domain"/>
    <property type="match status" value="1"/>
</dbReference>
<feature type="region of interest" description="Disordered" evidence="6">
    <location>
        <begin position="196"/>
        <end position="282"/>
    </location>
</feature>
<dbReference type="OrthoDB" id="9804152at2"/>
<comment type="similarity">
    <text evidence="2">Belongs to the LemA family.</text>
</comment>
<evidence type="ECO:0000313" key="8">
    <source>
        <dbReference type="Proteomes" id="UP000199086"/>
    </source>
</evidence>
<evidence type="ECO:0000256" key="5">
    <source>
        <dbReference type="ARBA" id="ARBA00023136"/>
    </source>
</evidence>
<dbReference type="EMBL" id="FMYF01000001">
    <property type="protein sequence ID" value="SDB79790.1"/>
    <property type="molecule type" value="Genomic_DNA"/>
</dbReference>
<protein>
    <submittedName>
        <fullName evidence="7">LemA protein</fullName>
    </submittedName>
</protein>
<dbReference type="InterPro" id="IPR007156">
    <property type="entry name" value="MamQ_LemA"/>
</dbReference>
<evidence type="ECO:0000313" key="7">
    <source>
        <dbReference type="EMBL" id="SDB79790.1"/>
    </source>
</evidence>
<evidence type="ECO:0000256" key="3">
    <source>
        <dbReference type="ARBA" id="ARBA00022692"/>
    </source>
</evidence>
<organism evidence="7 8">
    <name type="scientific">Raineyella antarctica</name>
    <dbReference type="NCBI Taxonomy" id="1577474"/>
    <lineage>
        <taxon>Bacteria</taxon>
        <taxon>Bacillati</taxon>
        <taxon>Actinomycetota</taxon>
        <taxon>Actinomycetes</taxon>
        <taxon>Propionibacteriales</taxon>
        <taxon>Propionibacteriaceae</taxon>
        <taxon>Raineyella</taxon>
    </lineage>
</organism>
<dbReference type="PANTHER" id="PTHR34478:SF2">
    <property type="entry name" value="MEMBRANE PROTEIN"/>
    <property type="match status" value="1"/>
</dbReference>
<dbReference type="Pfam" id="PF04011">
    <property type="entry name" value="LemA"/>
    <property type="match status" value="1"/>
</dbReference>
<evidence type="ECO:0000256" key="2">
    <source>
        <dbReference type="ARBA" id="ARBA00008854"/>
    </source>
</evidence>